<dbReference type="AlphaFoldDB" id="E1X0A2"/>
<evidence type="ECO:0000313" key="4">
    <source>
        <dbReference type="EMBL" id="CBW26330.1"/>
    </source>
</evidence>
<proteinExistence type="predicted"/>
<accession>E1X0A2</accession>
<dbReference type="EMBL" id="FQ312005">
    <property type="protein sequence ID" value="CBW26330.1"/>
    <property type="molecule type" value="Genomic_DNA"/>
</dbReference>
<dbReference type="PATRIC" id="fig|862908.3.peg.1401"/>
<dbReference type="KEGG" id="bmx:BMS_1471"/>
<feature type="compositionally biased region" description="Low complexity" evidence="2">
    <location>
        <begin position="792"/>
        <end position="801"/>
    </location>
</feature>
<evidence type="ECO:0000313" key="5">
    <source>
        <dbReference type="Proteomes" id="UP000008963"/>
    </source>
</evidence>
<keyword evidence="3" id="KW-0732">Signal</keyword>
<feature type="coiled-coil region" evidence="1">
    <location>
        <begin position="529"/>
        <end position="556"/>
    </location>
</feature>
<evidence type="ECO:0000256" key="2">
    <source>
        <dbReference type="SAM" id="MobiDB-lite"/>
    </source>
</evidence>
<protein>
    <submittedName>
        <fullName evidence="4">Exported protein</fullName>
    </submittedName>
</protein>
<evidence type="ECO:0000256" key="3">
    <source>
        <dbReference type="SAM" id="SignalP"/>
    </source>
</evidence>
<organism evidence="4 5">
    <name type="scientific">Halobacteriovorax marinus (strain ATCC BAA-682 / DSM 15412 / SJ)</name>
    <name type="common">Bacteriovorax marinus</name>
    <dbReference type="NCBI Taxonomy" id="862908"/>
    <lineage>
        <taxon>Bacteria</taxon>
        <taxon>Pseudomonadati</taxon>
        <taxon>Bdellovibrionota</taxon>
        <taxon>Bacteriovoracia</taxon>
        <taxon>Bacteriovoracales</taxon>
        <taxon>Halobacteriovoraceae</taxon>
        <taxon>Halobacteriovorax</taxon>
    </lineage>
</organism>
<feature type="signal peptide" evidence="3">
    <location>
        <begin position="1"/>
        <end position="20"/>
    </location>
</feature>
<keyword evidence="5" id="KW-1185">Reference proteome</keyword>
<dbReference type="RefSeq" id="WP_014244113.1">
    <property type="nucleotide sequence ID" value="NC_016620.1"/>
</dbReference>
<reference evidence="5" key="1">
    <citation type="journal article" date="2013" name="ISME J.">
        <title>A small predatory core genome in the divergent marine Bacteriovorax marinus SJ and the terrestrial Bdellovibrio bacteriovorus.</title>
        <authorList>
            <person name="Crossman L.C."/>
            <person name="Chen H."/>
            <person name="Cerdeno-Tarraga A.M."/>
            <person name="Brooks K."/>
            <person name="Quail M.A."/>
            <person name="Pineiro S.A."/>
            <person name="Hobley L."/>
            <person name="Sockett R.E."/>
            <person name="Bentley S.D."/>
            <person name="Parkhill J."/>
            <person name="Williams H.N."/>
            <person name="Stine O.C."/>
        </authorList>
    </citation>
    <scope>NUCLEOTIDE SEQUENCE [LARGE SCALE GENOMIC DNA]</scope>
    <source>
        <strain evidence="5">ATCC BAA-682 / DSM 15412 / SJ</strain>
    </source>
</reference>
<feature type="region of interest" description="Disordered" evidence="2">
    <location>
        <begin position="788"/>
        <end position="890"/>
    </location>
</feature>
<feature type="compositionally biased region" description="Polar residues" evidence="2">
    <location>
        <begin position="689"/>
        <end position="700"/>
    </location>
</feature>
<feature type="coiled-coil region" evidence="1">
    <location>
        <begin position="399"/>
        <end position="457"/>
    </location>
</feature>
<dbReference type="HOGENOM" id="CLU_300493_0_0_7"/>
<feature type="compositionally biased region" description="Basic and acidic residues" evidence="2">
    <location>
        <begin position="702"/>
        <end position="711"/>
    </location>
</feature>
<dbReference type="STRING" id="862908.BMS_1471"/>
<feature type="compositionally biased region" description="Polar residues" evidence="2">
    <location>
        <begin position="654"/>
        <end position="664"/>
    </location>
</feature>
<keyword evidence="1" id="KW-0175">Coiled coil</keyword>
<name>E1X0A2_HALMS</name>
<dbReference type="OrthoDB" id="10021564at2"/>
<feature type="region of interest" description="Disordered" evidence="2">
    <location>
        <begin position="637"/>
        <end position="725"/>
    </location>
</feature>
<sequence>MYNRAAKFILITLLSFQAMALPGMSNVVYDFSVNSGLFSSAAIKCQDSSTKSNTGLDQIAEFMNQMNCNKITDPTGFCNCVNSVSNKGIAISDEEAEHIRTVIDSVATKKVMESLANEVDKIEGYKDVVSIMSSEYKSAPRCFDARPGDTLFGRFSTKQRRGIPLDQKDQLLKTIFNKIHKDVADHPLVPLEDVLSDATHVKYEALRHNIKRTGDGLMQSSATYDINNLDWNLFNDSPVSRLLKRNPELPIQLGHFRKVQAERFLSPTSVLPFSPGANQSIATDEERRRDELFRRAQFNHSDGTAEDLVNSAVENACSDIRREINKLVESLDIEKNVRSIKAALFNPTTEREMASFRIIEDAFAKKLSGSSTDDKKRVQEFIFNMDILYCRDLKISQDIAKNEESMSEVEKLRTELQRRATEAEVARQEKSEVFSKLEEERKRLRDYMDASDKSKQKIALYQEMVNGKYLIEVNGVLQFDLKNIEFLERVRAADKDFFAIIREYKRAMRPFPITKEKLLDKIDVEFDSIGRFNNAIAEVRENLQSLDTQYLESQTKLALIEDAHSKLYSRLEKKVGSGNAISIVASADKEVNRTFGVKSGVDYVVDNEIRQGRDVFAEIEKSKKVIADYNSEEFEVKSRPTQFEDVASVEEQVVASTSTDTESVTSPEESSNTFSNNTSPFDRKPASLDPTSMNTNTMAQRDSLKASDSRENTTNQGSNRQRELEEKLKELEALAFSNNNSATSKEEKSESAIDKQIEELKEKINIEKIRSEKLKVANEIKGLKEKKNQLTSAPAVSAPVAQVRDFSSSTARAVGRRPATAQRSSSVSSNSSAASSGGNFSSGSLSSTSSSSSSAAASTAGPSSSRESVSSEGSNFEKSKTLSLRGVASSSSSSNESALEIATFTGDTNTVDARLVKVDFNLNGDVTSKEKLLESLFIDGEEEIIVETPEGEKIIVKNNTRKPASIKKEENKSEENTKKMRHQNLIDLLKIGQIDQ</sequence>
<dbReference type="Proteomes" id="UP000008963">
    <property type="component" value="Chromosome"/>
</dbReference>
<feature type="compositionally biased region" description="Low complexity" evidence="2">
    <location>
        <begin position="824"/>
        <end position="874"/>
    </location>
</feature>
<feature type="compositionally biased region" description="Low complexity" evidence="2">
    <location>
        <begin position="665"/>
        <end position="680"/>
    </location>
</feature>
<feature type="chain" id="PRO_5003154579" evidence="3">
    <location>
        <begin position="21"/>
        <end position="996"/>
    </location>
</feature>
<gene>
    <name evidence="4" type="ordered locus">BMS_1471</name>
</gene>
<evidence type="ECO:0000256" key="1">
    <source>
        <dbReference type="SAM" id="Coils"/>
    </source>
</evidence>